<dbReference type="PROSITE" id="PS00216">
    <property type="entry name" value="SUGAR_TRANSPORT_1"/>
    <property type="match status" value="1"/>
</dbReference>
<dbReference type="PANTHER" id="PTHR48020">
    <property type="entry name" value="PROTON MYO-INOSITOL COTRANSPORTER"/>
    <property type="match status" value="1"/>
</dbReference>
<feature type="transmembrane region" description="Helical" evidence="11">
    <location>
        <begin position="29"/>
        <end position="47"/>
    </location>
</feature>
<feature type="transmembrane region" description="Helical" evidence="11">
    <location>
        <begin position="115"/>
        <end position="133"/>
    </location>
</feature>
<evidence type="ECO:0000256" key="3">
    <source>
        <dbReference type="ARBA" id="ARBA00022448"/>
    </source>
</evidence>
<dbReference type="Proteomes" id="UP001454036">
    <property type="component" value="Unassembled WGS sequence"/>
</dbReference>
<feature type="transmembrane region" description="Helical" evidence="11">
    <location>
        <begin position="246"/>
        <end position="265"/>
    </location>
</feature>
<dbReference type="EMBL" id="BAABME010009568">
    <property type="protein sequence ID" value="GAA0175397.1"/>
    <property type="molecule type" value="Genomic_DNA"/>
</dbReference>
<feature type="transmembrane region" description="Helical" evidence="11">
    <location>
        <begin position="83"/>
        <end position="103"/>
    </location>
</feature>
<organism evidence="13 14">
    <name type="scientific">Lithospermum erythrorhizon</name>
    <name type="common">Purple gromwell</name>
    <name type="synonym">Lithospermum officinale var. erythrorhizon</name>
    <dbReference type="NCBI Taxonomy" id="34254"/>
    <lineage>
        <taxon>Eukaryota</taxon>
        <taxon>Viridiplantae</taxon>
        <taxon>Streptophyta</taxon>
        <taxon>Embryophyta</taxon>
        <taxon>Tracheophyta</taxon>
        <taxon>Spermatophyta</taxon>
        <taxon>Magnoliopsida</taxon>
        <taxon>eudicotyledons</taxon>
        <taxon>Gunneridae</taxon>
        <taxon>Pentapetalae</taxon>
        <taxon>asterids</taxon>
        <taxon>lamiids</taxon>
        <taxon>Boraginales</taxon>
        <taxon>Boraginaceae</taxon>
        <taxon>Boraginoideae</taxon>
        <taxon>Lithospermeae</taxon>
        <taxon>Lithospermum</taxon>
    </lineage>
</organism>
<feature type="domain" description="Major facilitator superfamily (MFS) profile" evidence="12">
    <location>
        <begin position="1"/>
        <end position="440"/>
    </location>
</feature>
<dbReference type="Pfam" id="PF00083">
    <property type="entry name" value="Sugar_tr"/>
    <property type="match status" value="1"/>
</dbReference>
<dbReference type="Gene3D" id="1.20.1250.20">
    <property type="entry name" value="MFS general substrate transporter like domains"/>
    <property type="match status" value="1"/>
</dbReference>
<protein>
    <submittedName>
        <fullName evidence="13">Secondary carrier transporter</fullName>
    </submittedName>
</protein>
<evidence type="ECO:0000256" key="10">
    <source>
        <dbReference type="RuleBase" id="RU003346"/>
    </source>
</evidence>
<name>A0AAV3RKC6_LITER</name>
<comment type="similarity">
    <text evidence="9">Belongs to the major facilitator superfamily. Phosphate:H(+) symporter (TC 2.A.1.9) family.</text>
</comment>
<dbReference type="InterPro" id="IPR020846">
    <property type="entry name" value="MFS_dom"/>
</dbReference>
<feature type="transmembrane region" description="Helical" evidence="11">
    <location>
        <begin position="313"/>
        <end position="336"/>
    </location>
</feature>
<keyword evidence="14" id="KW-1185">Reference proteome</keyword>
<feature type="transmembrane region" description="Helical" evidence="11">
    <location>
        <begin position="59"/>
        <end position="77"/>
    </location>
</feature>
<sequence length="482" mass="51730">MSTHADIGVMSGAMLFIKADLKLSDTQCGVLAGILNIYSLIGAAAAGKTSDKIGRRYTIVFAASIFFVGSLLMGFANGYAFLMFGRFVAGIAVGYAMMIGPVYTAEISPASYRGFLTSFTEVFINIGILLGYVSNVAFSNLATTLNWRLMVGAGAIPSVILGVGVLAMPESPRWLVMKGRLGEAKRVLGKVSESQEEAEFRLAEIKEAAGISADVNDEICVVPEKSQPKGVWSQLLLRPTPAVRHILIVVLGLHFFQQASGIDALVLFSPKVFKKAGIQTTHQQLLATVAMGVTKTVFILVATFFLDKVGRRPLVLSSIGGMAMCLLGLAIGLTVVDHNPDHRIQWAVAVSVFSVLAYVAVFSMGMGPMVYVYCSEVFPTKLRAQGCSMGIAVNRVMSGVVSMSFLPLAKAVTTEGSFFIYAGIAGAGFAFFFLLLPETKCRTLEDMEKLFGSFINWRTTLKELKQNESAGNRQDGKGPIDA</sequence>
<evidence type="ECO:0000313" key="13">
    <source>
        <dbReference type="EMBL" id="GAA0175397.1"/>
    </source>
</evidence>
<dbReference type="PROSITE" id="PS00217">
    <property type="entry name" value="SUGAR_TRANSPORT_2"/>
    <property type="match status" value="1"/>
</dbReference>
<dbReference type="GO" id="GO:0015293">
    <property type="term" value="F:symporter activity"/>
    <property type="evidence" value="ECO:0007669"/>
    <property type="project" value="UniProtKB-KW"/>
</dbReference>
<dbReference type="InterPro" id="IPR005828">
    <property type="entry name" value="MFS_sugar_transport-like"/>
</dbReference>
<keyword evidence="4" id="KW-0762">Sugar transport</keyword>
<evidence type="ECO:0000256" key="11">
    <source>
        <dbReference type="SAM" id="Phobius"/>
    </source>
</evidence>
<dbReference type="InterPro" id="IPR050814">
    <property type="entry name" value="Myo-inositol_Transporter"/>
</dbReference>
<dbReference type="PROSITE" id="PS50850">
    <property type="entry name" value="MFS"/>
    <property type="match status" value="1"/>
</dbReference>
<feature type="transmembrane region" description="Helical" evidence="11">
    <location>
        <begin position="145"/>
        <end position="168"/>
    </location>
</feature>
<dbReference type="InterPro" id="IPR036259">
    <property type="entry name" value="MFS_trans_sf"/>
</dbReference>
<reference evidence="13 14" key="1">
    <citation type="submission" date="2024-01" db="EMBL/GenBank/DDBJ databases">
        <title>The complete chloroplast genome sequence of Lithospermum erythrorhizon: insights into the phylogenetic relationship among Boraginaceae species and the maternal lineages of purple gromwells.</title>
        <authorList>
            <person name="Okada T."/>
            <person name="Watanabe K."/>
        </authorList>
    </citation>
    <scope>NUCLEOTIDE SEQUENCE [LARGE SCALE GENOMIC DNA]</scope>
</reference>
<comment type="similarity">
    <text evidence="2 10">Belongs to the major facilitator superfamily. Sugar transporter (TC 2.A.1.1) family.</text>
</comment>
<evidence type="ECO:0000256" key="6">
    <source>
        <dbReference type="ARBA" id="ARBA00022847"/>
    </source>
</evidence>
<evidence type="ECO:0000256" key="7">
    <source>
        <dbReference type="ARBA" id="ARBA00022989"/>
    </source>
</evidence>
<keyword evidence="5 11" id="KW-0812">Transmembrane</keyword>
<comment type="subcellular location">
    <subcellularLocation>
        <location evidence="1">Membrane</location>
        <topology evidence="1">Multi-pass membrane protein</topology>
    </subcellularLocation>
</comment>
<keyword evidence="6" id="KW-0769">Symport</keyword>
<evidence type="ECO:0000256" key="2">
    <source>
        <dbReference type="ARBA" id="ARBA00010992"/>
    </source>
</evidence>
<dbReference type="PANTHER" id="PTHR48020:SF49">
    <property type="entry name" value="SUGAR TRANSPORTER"/>
    <property type="match status" value="1"/>
</dbReference>
<dbReference type="NCBIfam" id="TIGR00879">
    <property type="entry name" value="SP"/>
    <property type="match status" value="1"/>
</dbReference>
<gene>
    <name evidence="13" type="ORF">LIER_28577</name>
</gene>
<proteinExistence type="inferred from homology"/>
<evidence type="ECO:0000313" key="14">
    <source>
        <dbReference type="Proteomes" id="UP001454036"/>
    </source>
</evidence>
<comment type="caution">
    <text evidence="13">The sequence shown here is derived from an EMBL/GenBank/DDBJ whole genome shotgun (WGS) entry which is preliminary data.</text>
</comment>
<feature type="transmembrane region" description="Helical" evidence="11">
    <location>
        <begin position="386"/>
        <end position="406"/>
    </location>
</feature>
<evidence type="ECO:0000256" key="1">
    <source>
        <dbReference type="ARBA" id="ARBA00004141"/>
    </source>
</evidence>
<dbReference type="PRINTS" id="PR00171">
    <property type="entry name" value="SUGRTRNSPORT"/>
</dbReference>
<accession>A0AAV3RKC6</accession>
<keyword evidence="3 10" id="KW-0813">Transport</keyword>
<evidence type="ECO:0000256" key="9">
    <source>
        <dbReference type="ARBA" id="ARBA00044504"/>
    </source>
</evidence>
<evidence type="ECO:0000256" key="8">
    <source>
        <dbReference type="ARBA" id="ARBA00023136"/>
    </source>
</evidence>
<dbReference type="InterPro" id="IPR003663">
    <property type="entry name" value="Sugar/inositol_transpt"/>
</dbReference>
<evidence type="ECO:0000256" key="5">
    <source>
        <dbReference type="ARBA" id="ARBA00022692"/>
    </source>
</evidence>
<keyword evidence="7 11" id="KW-1133">Transmembrane helix</keyword>
<dbReference type="AlphaFoldDB" id="A0AAV3RKC6"/>
<feature type="transmembrane region" description="Helical" evidence="11">
    <location>
        <begin position="348"/>
        <end position="374"/>
    </location>
</feature>
<evidence type="ECO:0000259" key="12">
    <source>
        <dbReference type="PROSITE" id="PS50850"/>
    </source>
</evidence>
<dbReference type="SUPFAM" id="SSF103473">
    <property type="entry name" value="MFS general substrate transporter"/>
    <property type="match status" value="1"/>
</dbReference>
<evidence type="ECO:0000256" key="4">
    <source>
        <dbReference type="ARBA" id="ARBA00022597"/>
    </source>
</evidence>
<dbReference type="FunFam" id="1.20.1250.20:FF:000025">
    <property type="entry name" value="probable polyol transporter 4"/>
    <property type="match status" value="1"/>
</dbReference>
<feature type="transmembrane region" description="Helical" evidence="11">
    <location>
        <begin position="418"/>
        <end position="437"/>
    </location>
</feature>
<keyword evidence="8 11" id="KW-0472">Membrane</keyword>
<feature type="transmembrane region" description="Helical" evidence="11">
    <location>
        <begin position="285"/>
        <end position="306"/>
    </location>
</feature>
<dbReference type="GO" id="GO:0016020">
    <property type="term" value="C:membrane"/>
    <property type="evidence" value="ECO:0007669"/>
    <property type="project" value="UniProtKB-SubCell"/>
</dbReference>
<dbReference type="InterPro" id="IPR005829">
    <property type="entry name" value="Sugar_transporter_CS"/>
</dbReference>